<sequence>MVFKALLYITRKPGTTPTEFQTHYETVHLPLIQKLAGADFPLSHRRLYLARPAPGEDNSFPAAVLIGKQEDFAFDAIVELTFTDEAAFKVFFARRQEPGTKELVDADEEKFLDQTKFKAVVLGEAHETTSS</sequence>
<dbReference type="InterPro" id="IPR009799">
    <property type="entry name" value="EthD_dom"/>
</dbReference>
<evidence type="ECO:0000313" key="4">
    <source>
        <dbReference type="Proteomes" id="UP000033540"/>
    </source>
</evidence>
<reference evidence="3 4" key="1">
    <citation type="submission" date="2015-02" db="EMBL/GenBank/DDBJ databases">
        <title>Draft genome sequence of Aspergillus parasiticus SU-1.</title>
        <authorList>
            <person name="Yu J."/>
            <person name="Fedorova N."/>
            <person name="Yin Y."/>
            <person name="Losada L."/>
            <person name="Zafar N."/>
            <person name="Taujale R."/>
            <person name="Ehrlich K.C."/>
            <person name="Bhatnagar D."/>
            <person name="Cleveland T.E."/>
            <person name="Bennett J.W."/>
            <person name="Nierman W.C."/>
        </authorList>
    </citation>
    <scope>NUCLEOTIDE SEQUENCE [LARGE SCALE GENOMIC DNA]</scope>
    <source>
        <strain evidence="4">ATCC 56775 / NRRL 5862 / SRRC 143 / SU-1</strain>
    </source>
</reference>
<proteinExistence type="inferred from homology"/>
<dbReference type="GO" id="GO:0016491">
    <property type="term" value="F:oxidoreductase activity"/>
    <property type="evidence" value="ECO:0007669"/>
    <property type="project" value="InterPro"/>
</dbReference>
<organism evidence="3 4">
    <name type="scientific">Aspergillus parasiticus (strain ATCC 56775 / NRRL 5862 / SRRC 143 / SU-1)</name>
    <dbReference type="NCBI Taxonomy" id="1403190"/>
    <lineage>
        <taxon>Eukaryota</taxon>
        <taxon>Fungi</taxon>
        <taxon>Dikarya</taxon>
        <taxon>Ascomycota</taxon>
        <taxon>Pezizomycotina</taxon>
        <taxon>Eurotiomycetes</taxon>
        <taxon>Eurotiomycetidae</taxon>
        <taxon>Eurotiales</taxon>
        <taxon>Aspergillaceae</taxon>
        <taxon>Aspergillus</taxon>
        <taxon>Aspergillus subgen. Circumdati</taxon>
    </lineage>
</organism>
<protein>
    <submittedName>
        <fullName evidence="3">EthD domain protein</fullName>
    </submittedName>
</protein>
<dbReference type="Gene3D" id="3.30.70.100">
    <property type="match status" value="1"/>
</dbReference>
<evidence type="ECO:0000256" key="1">
    <source>
        <dbReference type="ARBA" id="ARBA00005986"/>
    </source>
</evidence>
<dbReference type="Pfam" id="PF07110">
    <property type="entry name" value="EthD"/>
    <property type="match status" value="1"/>
</dbReference>
<comment type="similarity">
    <text evidence="1">Belongs to the tpcK family.</text>
</comment>
<gene>
    <name evidence="3" type="ORF">P875_00076297</name>
</gene>
<comment type="caution">
    <text evidence="3">The sequence shown here is derived from an EMBL/GenBank/DDBJ whole genome shotgun (WGS) entry which is preliminary data.</text>
</comment>
<evidence type="ECO:0000313" key="3">
    <source>
        <dbReference type="EMBL" id="KJK68224.1"/>
    </source>
</evidence>
<dbReference type="OrthoDB" id="2519291at2759"/>
<dbReference type="Proteomes" id="UP000033540">
    <property type="component" value="Unassembled WGS sequence"/>
</dbReference>
<dbReference type="InterPro" id="IPR011008">
    <property type="entry name" value="Dimeric_a/b-barrel"/>
</dbReference>
<accession>A0A0F0IK95</accession>
<dbReference type="SUPFAM" id="SSF54909">
    <property type="entry name" value="Dimeric alpha+beta barrel"/>
    <property type="match status" value="1"/>
</dbReference>
<dbReference type="AlphaFoldDB" id="A0A0F0IK95"/>
<dbReference type="EMBL" id="JZEE01000051">
    <property type="protein sequence ID" value="KJK68224.1"/>
    <property type="molecule type" value="Genomic_DNA"/>
</dbReference>
<feature type="domain" description="EthD" evidence="2">
    <location>
        <begin position="12"/>
        <end position="114"/>
    </location>
</feature>
<evidence type="ECO:0000259" key="2">
    <source>
        <dbReference type="Pfam" id="PF07110"/>
    </source>
</evidence>
<dbReference type="STRING" id="1403190.A0A0F0IK95"/>
<name>A0A0F0IK95_ASPPU</name>